<dbReference type="EMBL" id="PHFW01000002">
    <property type="protein sequence ID" value="PQM28857.1"/>
    <property type="molecule type" value="Genomic_DNA"/>
</dbReference>
<dbReference type="AlphaFoldDB" id="A0A2S8B933"/>
<dbReference type="Proteomes" id="UP000238954">
    <property type="component" value="Chromosome"/>
</dbReference>
<keyword evidence="2" id="KW-1185">Reference proteome</keyword>
<evidence type="ECO:0000313" key="2">
    <source>
        <dbReference type="Proteomes" id="UP000238954"/>
    </source>
</evidence>
<evidence type="ECO:0000313" key="1">
    <source>
        <dbReference type="EMBL" id="PQM28857.1"/>
    </source>
</evidence>
<proteinExistence type="predicted"/>
<dbReference type="OrthoDB" id="7190399at2"/>
<evidence type="ECO:0008006" key="3">
    <source>
        <dbReference type="Google" id="ProtNLM"/>
    </source>
</evidence>
<sequence>MRFEMVTIAPDEFEAMKAHLPCATREGLFETYRISQNSWYKLRDGQPVKRKTVERLRERFHQVAGE</sequence>
<organism evidence="1 2">
    <name type="scientific">Sphingopyxis lindanitolerans</name>
    <dbReference type="NCBI Taxonomy" id="2054227"/>
    <lineage>
        <taxon>Bacteria</taxon>
        <taxon>Pseudomonadati</taxon>
        <taxon>Pseudomonadota</taxon>
        <taxon>Alphaproteobacteria</taxon>
        <taxon>Sphingomonadales</taxon>
        <taxon>Sphingomonadaceae</taxon>
        <taxon>Sphingopyxis</taxon>
    </lineage>
</organism>
<gene>
    <name evidence="1" type="ORF">CVO77_10595</name>
</gene>
<comment type="caution">
    <text evidence="1">The sequence shown here is derived from an EMBL/GenBank/DDBJ whole genome shotgun (WGS) entry which is preliminary data.</text>
</comment>
<reference evidence="2" key="1">
    <citation type="submission" date="2017-11" db="EMBL/GenBank/DDBJ databases">
        <title>The complete genome sequence of Sphingopyxis pomeranensis sp. nov. strain WS5A3p.</title>
        <authorList>
            <person name="Kaminski M.A."/>
        </authorList>
    </citation>
    <scope>NUCLEOTIDE SEQUENCE [LARGE SCALE GENOMIC DNA]</scope>
    <source>
        <strain evidence="2">WS5A3p</strain>
    </source>
</reference>
<accession>A0A2S8B933</accession>
<protein>
    <recommendedName>
        <fullName evidence="3">Transcriptional regulator</fullName>
    </recommendedName>
</protein>
<dbReference type="RefSeq" id="WP_105999023.1">
    <property type="nucleotide sequence ID" value="NZ_CM009578.1"/>
</dbReference>
<name>A0A2S8B933_9SPHN</name>